<dbReference type="EMBL" id="JAHQCX010000002">
    <property type="protein sequence ID" value="MBU9725102.1"/>
    <property type="molecule type" value="Genomic_DNA"/>
</dbReference>
<dbReference type="InterPro" id="IPR041657">
    <property type="entry name" value="HTH_17"/>
</dbReference>
<reference evidence="2 3" key="1">
    <citation type="submission" date="2021-06" db="EMBL/GenBank/DDBJ databases">
        <title>Description of novel taxa of the family Lachnospiraceae.</title>
        <authorList>
            <person name="Chaplin A.V."/>
            <person name="Sokolova S.R."/>
            <person name="Pikina A.P."/>
            <person name="Korzhanova M."/>
            <person name="Belova V."/>
            <person name="Korostin D."/>
            <person name="Efimov B.A."/>
        </authorList>
    </citation>
    <scope>NUCLEOTIDE SEQUENCE [LARGE SCALE GENOMIC DNA]</scope>
    <source>
        <strain evidence="2 3">ASD4241</strain>
    </source>
</reference>
<comment type="caution">
    <text evidence="2">The sequence shown here is derived from an EMBL/GenBank/DDBJ whole genome shotgun (WGS) entry which is preliminary data.</text>
</comment>
<dbReference type="Pfam" id="PF12728">
    <property type="entry name" value="HTH_17"/>
    <property type="match status" value="1"/>
</dbReference>
<organism evidence="2 3">
    <name type="scientific">Diplocloster modestus</name>
    <dbReference type="NCBI Taxonomy" id="2850322"/>
    <lineage>
        <taxon>Bacteria</taxon>
        <taxon>Bacillati</taxon>
        <taxon>Bacillota</taxon>
        <taxon>Clostridia</taxon>
        <taxon>Lachnospirales</taxon>
        <taxon>Lachnospiraceae</taxon>
        <taxon>Diplocloster</taxon>
    </lineage>
</organism>
<dbReference type="SUPFAM" id="SSF46955">
    <property type="entry name" value="Putative DNA-binding domain"/>
    <property type="match status" value="1"/>
</dbReference>
<evidence type="ECO:0000259" key="1">
    <source>
        <dbReference type="Pfam" id="PF12728"/>
    </source>
</evidence>
<evidence type="ECO:0000313" key="3">
    <source>
        <dbReference type="Proteomes" id="UP001314681"/>
    </source>
</evidence>
<feature type="domain" description="Helix-turn-helix" evidence="1">
    <location>
        <begin position="11"/>
        <end position="61"/>
    </location>
</feature>
<dbReference type="InterPro" id="IPR036388">
    <property type="entry name" value="WH-like_DNA-bd_sf"/>
</dbReference>
<gene>
    <name evidence="2" type="ORF">KTH90_03650</name>
</gene>
<evidence type="ECO:0000313" key="2">
    <source>
        <dbReference type="EMBL" id="MBU9725102.1"/>
    </source>
</evidence>
<protein>
    <submittedName>
        <fullName evidence="2">Helix-turn-helix domain-containing protein</fullName>
    </submittedName>
</protein>
<sequence length="69" mass="8261">MEEKQIHEKGFLSTAEAAEMLGIRPTTLRKWRATDMGPRFYKFNRSVFYKVEDLEAWIAEHYRLVEPKN</sequence>
<name>A0ABS6K3K9_9FIRM</name>
<keyword evidence="3" id="KW-1185">Reference proteome</keyword>
<dbReference type="Gene3D" id="1.10.10.10">
    <property type="entry name" value="Winged helix-like DNA-binding domain superfamily/Winged helix DNA-binding domain"/>
    <property type="match status" value="1"/>
</dbReference>
<proteinExistence type="predicted"/>
<dbReference type="InterPro" id="IPR009061">
    <property type="entry name" value="DNA-bd_dom_put_sf"/>
</dbReference>
<dbReference type="RefSeq" id="WP_238726255.1">
    <property type="nucleotide sequence ID" value="NZ_JAHQCX010000002.1"/>
</dbReference>
<accession>A0ABS6K3K9</accession>
<dbReference type="Proteomes" id="UP001314681">
    <property type="component" value="Unassembled WGS sequence"/>
</dbReference>